<feature type="region of interest" description="Disordered" evidence="1">
    <location>
        <begin position="1"/>
        <end position="69"/>
    </location>
</feature>
<name>A0A1B9IT53_9TREE</name>
<organism evidence="2 3">
    <name type="scientific">Kwoniella mangroviensis CBS 10435</name>
    <dbReference type="NCBI Taxonomy" id="1331196"/>
    <lineage>
        <taxon>Eukaryota</taxon>
        <taxon>Fungi</taxon>
        <taxon>Dikarya</taxon>
        <taxon>Basidiomycota</taxon>
        <taxon>Agaricomycotina</taxon>
        <taxon>Tremellomycetes</taxon>
        <taxon>Tremellales</taxon>
        <taxon>Cryptococcaceae</taxon>
        <taxon>Kwoniella</taxon>
    </lineage>
</organism>
<reference evidence="3" key="2">
    <citation type="submission" date="2013-12" db="EMBL/GenBank/DDBJ databases">
        <title>Evolution of pathogenesis and genome organization in the Tremellales.</title>
        <authorList>
            <person name="Cuomo C."/>
            <person name="Litvintseva A."/>
            <person name="Heitman J."/>
            <person name="Chen Y."/>
            <person name="Sun S."/>
            <person name="Springer D."/>
            <person name="Dromer F."/>
            <person name="Young S."/>
            <person name="Zeng Q."/>
            <person name="Chapman S."/>
            <person name="Gujja S."/>
            <person name="Saif S."/>
            <person name="Birren B."/>
        </authorList>
    </citation>
    <scope>NUCLEOTIDE SEQUENCE [LARGE SCALE GENOMIC DNA]</scope>
    <source>
        <strain evidence="3">CBS 10435</strain>
    </source>
</reference>
<dbReference type="Proteomes" id="UP000092583">
    <property type="component" value="Unassembled WGS sequence"/>
</dbReference>
<feature type="compositionally biased region" description="Polar residues" evidence="1">
    <location>
        <begin position="1"/>
        <end position="17"/>
    </location>
</feature>
<dbReference type="OrthoDB" id="2565084at2759"/>
<proteinExistence type="predicted"/>
<evidence type="ECO:0000256" key="1">
    <source>
        <dbReference type="SAM" id="MobiDB-lite"/>
    </source>
</evidence>
<evidence type="ECO:0000313" key="2">
    <source>
        <dbReference type="EMBL" id="OCF58705.1"/>
    </source>
</evidence>
<dbReference type="STRING" id="1331196.A0A1B9IT53"/>
<accession>A0A1B9IT53</accession>
<feature type="compositionally biased region" description="Low complexity" evidence="1">
    <location>
        <begin position="53"/>
        <end position="69"/>
    </location>
</feature>
<keyword evidence="3" id="KW-1185">Reference proteome</keyword>
<feature type="region of interest" description="Disordered" evidence="1">
    <location>
        <begin position="139"/>
        <end position="161"/>
    </location>
</feature>
<evidence type="ECO:0000313" key="3">
    <source>
        <dbReference type="Proteomes" id="UP000092583"/>
    </source>
</evidence>
<sequence>MGSQVRGTSQGDSPGSRSDSESDDPPLVSISDDENSHDLQDDFDESSSDQEEPMSSSSSSSSSSDGSESNNFIFEMFEDEGRTPRRIVRRKEQIVDCLECFGSILDKRDGVDLIARDLRIIEEQRSKMLSRLSNLNGNGFGTKGMDKGRSKMKTRNQKKVNPLSKMDTPWTKLVDLIRMMRVDGSAEKDPKEVRYCLDPSHLHLISQTPLFFLLRLIRYALNPDHIIPNILDLSNLPYDNVNPFLYEVNFEGLFQLIGSSTEGVKYLDLSRNRMDNEGLSDTSQSNFPEVRSSLSLPLPFPNVEVINLKNTRNLTNLPLSMVRLPKLRRIIANRHSPLWWSCEDTAKFLRHDAQAQEPLEMKVKLKNNQGNTDGGKIREGVSSLVEHCILSLLPLRYSTHDREEFVNFEKTVEEMIPERYLGMYQKSYRCDRCYKFKIIHNNDGKSGNGTSVAEEFGWMMNDPHLPYTAGDRNRVTLKPVRVVGRCCGICKIRVARLGQVYRVNGIS</sequence>
<dbReference type="AlphaFoldDB" id="A0A1B9IT53"/>
<gene>
    <name evidence="2" type="ORF">L486_03195</name>
</gene>
<feature type="compositionally biased region" description="Acidic residues" evidence="1">
    <location>
        <begin position="41"/>
        <end position="52"/>
    </location>
</feature>
<reference evidence="2 3" key="1">
    <citation type="submission" date="2013-07" db="EMBL/GenBank/DDBJ databases">
        <title>The Genome Sequence of Kwoniella mangroviensis CBS10435.</title>
        <authorList>
            <consortium name="The Broad Institute Genome Sequencing Platform"/>
            <person name="Cuomo C."/>
            <person name="Litvintseva A."/>
            <person name="Chen Y."/>
            <person name="Heitman J."/>
            <person name="Sun S."/>
            <person name="Springer D."/>
            <person name="Dromer F."/>
            <person name="Young S.K."/>
            <person name="Zeng Q."/>
            <person name="Gargeya S."/>
            <person name="Fitzgerald M."/>
            <person name="Abouelleil A."/>
            <person name="Alvarado L."/>
            <person name="Berlin A.M."/>
            <person name="Chapman S.B."/>
            <person name="Dewar J."/>
            <person name="Goldberg J."/>
            <person name="Griggs A."/>
            <person name="Gujja S."/>
            <person name="Hansen M."/>
            <person name="Howarth C."/>
            <person name="Imamovic A."/>
            <person name="Larimer J."/>
            <person name="McCowan C."/>
            <person name="Murphy C."/>
            <person name="Pearson M."/>
            <person name="Priest M."/>
            <person name="Roberts A."/>
            <person name="Saif S."/>
            <person name="Shea T."/>
            <person name="Sykes S."/>
            <person name="Wortman J."/>
            <person name="Nusbaum C."/>
            <person name="Birren B."/>
        </authorList>
    </citation>
    <scope>NUCLEOTIDE SEQUENCE [LARGE SCALE GENOMIC DNA]</scope>
    <source>
        <strain evidence="2 3">CBS 10435</strain>
    </source>
</reference>
<dbReference type="EMBL" id="KI669461">
    <property type="protein sequence ID" value="OCF58705.1"/>
    <property type="molecule type" value="Genomic_DNA"/>
</dbReference>
<protein>
    <submittedName>
        <fullName evidence="2">Uncharacterized protein</fullName>
    </submittedName>
</protein>